<proteinExistence type="predicted"/>
<gene>
    <name evidence="1" type="ORF">EYM_02090</name>
</gene>
<dbReference type="EMBL" id="CP006867">
    <property type="protein sequence ID" value="ALU12283.1"/>
    <property type="molecule type" value="Genomic_DNA"/>
</dbReference>
<name>A0A0U3E2Z1_9CREN</name>
<dbReference type="Proteomes" id="UP000060778">
    <property type="component" value="Chromosome"/>
</dbReference>
<dbReference type="RefSeq" id="WP_075049444.1">
    <property type="nucleotide sequence ID" value="NZ_CP006867.1"/>
</dbReference>
<reference evidence="1 2" key="1">
    <citation type="submission" date="2013-11" db="EMBL/GenBank/DDBJ databases">
        <title>Comparative genomics of Ignicoccus.</title>
        <authorList>
            <person name="Podar M."/>
        </authorList>
    </citation>
    <scope>NUCLEOTIDE SEQUENCE [LARGE SCALE GENOMIC DNA]</scope>
    <source>
        <strain evidence="1 2">DSM 13165</strain>
    </source>
</reference>
<dbReference type="GeneID" id="30679820"/>
<organism evidence="1 2">
    <name type="scientific">Ignicoccus islandicus DSM 13165</name>
    <dbReference type="NCBI Taxonomy" id="940295"/>
    <lineage>
        <taxon>Archaea</taxon>
        <taxon>Thermoproteota</taxon>
        <taxon>Thermoprotei</taxon>
        <taxon>Desulfurococcales</taxon>
        <taxon>Desulfurococcaceae</taxon>
        <taxon>Ignicoccus</taxon>
    </lineage>
</organism>
<dbReference type="AlphaFoldDB" id="A0A0U3E2Z1"/>
<sequence length="143" mass="16371">MNDRELIKLTISDFATINQSVPKEQIPLLRALRGEREVPLKDGTVHLMDEDDLQRLSNAIPSWLRWLVKVPIVLSYNPETGALSVMGDQWQEEAVRNVLGLERDEKLKFYHLDKLVMELGSLVFVIFAVDLREVISSKGVENE</sequence>
<protein>
    <recommendedName>
        <fullName evidence="3">DUF61 domain-containing protein</fullName>
    </recommendedName>
</protein>
<accession>A0A0U3E2Z1</accession>
<dbReference type="OrthoDB" id="380350at2157"/>
<keyword evidence="2" id="KW-1185">Reference proteome</keyword>
<dbReference type="STRING" id="940295.EYM_02090"/>
<evidence type="ECO:0008006" key="3">
    <source>
        <dbReference type="Google" id="ProtNLM"/>
    </source>
</evidence>
<evidence type="ECO:0000313" key="1">
    <source>
        <dbReference type="EMBL" id="ALU12283.1"/>
    </source>
</evidence>
<dbReference type="KEGG" id="iis:EYM_02090"/>
<evidence type="ECO:0000313" key="2">
    <source>
        <dbReference type="Proteomes" id="UP000060778"/>
    </source>
</evidence>
<dbReference type="Pfam" id="PF01886">
    <property type="entry name" value="DUF61"/>
    <property type="match status" value="1"/>
</dbReference>
<dbReference type="InterPro" id="IPR002746">
    <property type="entry name" value="UPF0216"/>
</dbReference>